<dbReference type="KEGG" id="ccs:CCNA_03497"/>
<proteinExistence type="predicted"/>
<name>A0A0H3CF35_CAUVN</name>
<feature type="transmembrane region" description="Helical" evidence="1">
    <location>
        <begin position="29"/>
        <end position="45"/>
    </location>
</feature>
<accession>A0A0H3CF35</accession>
<dbReference type="PATRIC" id="fig|565050.3.peg.3411"/>
<keyword evidence="3" id="KW-1185">Reference proteome</keyword>
<protein>
    <submittedName>
        <fullName evidence="2">Uncharacterized protein</fullName>
    </submittedName>
</protein>
<dbReference type="RefSeq" id="WP_010921215.1">
    <property type="nucleotide sequence ID" value="NC_011916.1"/>
</dbReference>
<dbReference type="Proteomes" id="UP000001364">
    <property type="component" value="Chromosome"/>
</dbReference>
<sequence length="150" mass="16224">MTRDQDTLRMLAEVEAANADLARRAKAPLWYHPALGLLVGALIAVQGQPTSILLVFYAAYIAGLALLVRAYKRHTGLWVSGYRAGRTRWVALGLATLTMIGGVIAVWLLRERGLTAAPLIFGAIVAVIVTVGGFVWEAAFRADLRDGRPL</sequence>
<evidence type="ECO:0000256" key="1">
    <source>
        <dbReference type="SAM" id="Phobius"/>
    </source>
</evidence>
<evidence type="ECO:0000313" key="3">
    <source>
        <dbReference type="Proteomes" id="UP000001364"/>
    </source>
</evidence>
<feature type="transmembrane region" description="Helical" evidence="1">
    <location>
        <begin position="51"/>
        <end position="68"/>
    </location>
</feature>
<evidence type="ECO:0000313" key="2">
    <source>
        <dbReference type="EMBL" id="ACL96962.1"/>
    </source>
</evidence>
<organism evidence="2 3">
    <name type="scientific">Caulobacter vibrioides (strain NA1000 / CB15N)</name>
    <name type="common">Caulobacter crescentus</name>
    <dbReference type="NCBI Taxonomy" id="565050"/>
    <lineage>
        <taxon>Bacteria</taxon>
        <taxon>Pseudomonadati</taxon>
        <taxon>Pseudomonadota</taxon>
        <taxon>Alphaproteobacteria</taxon>
        <taxon>Caulobacterales</taxon>
        <taxon>Caulobacteraceae</taxon>
        <taxon>Caulobacter</taxon>
    </lineage>
</organism>
<dbReference type="EMBL" id="CP001340">
    <property type="protein sequence ID" value="ACL96962.1"/>
    <property type="molecule type" value="Genomic_DNA"/>
</dbReference>
<keyword evidence="1" id="KW-0472">Membrane</keyword>
<gene>
    <name evidence="2" type="ordered locus">CCNA_03497</name>
</gene>
<reference evidence="2 3" key="1">
    <citation type="journal article" date="2010" name="J. Bacteriol.">
        <title>The genetic basis of laboratory adaptation in Caulobacter crescentus.</title>
        <authorList>
            <person name="Marks M.E."/>
            <person name="Castro-Rojas C.M."/>
            <person name="Teiling C."/>
            <person name="Du L."/>
            <person name="Kapatral V."/>
            <person name="Walunas T.L."/>
            <person name="Crosson S."/>
        </authorList>
    </citation>
    <scope>NUCLEOTIDE SEQUENCE [LARGE SCALE GENOMIC DNA]</scope>
    <source>
        <strain evidence="3">NA1000 / CB15N</strain>
    </source>
</reference>
<dbReference type="HOGENOM" id="CLU_1737252_0_0_5"/>
<dbReference type="OrthoDB" id="7409765at2"/>
<feature type="transmembrane region" description="Helical" evidence="1">
    <location>
        <begin position="89"/>
        <end position="109"/>
    </location>
</feature>
<dbReference type="GeneID" id="7332494"/>
<feature type="transmembrane region" description="Helical" evidence="1">
    <location>
        <begin position="115"/>
        <end position="136"/>
    </location>
</feature>
<dbReference type="AlphaFoldDB" id="A0A0H3CF35"/>
<keyword evidence="1" id="KW-0812">Transmembrane</keyword>
<keyword evidence="1" id="KW-1133">Transmembrane helix</keyword>
<dbReference type="RefSeq" id="YP_002518870.1">
    <property type="nucleotide sequence ID" value="NC_011916.1"/>
</dbReference>